<name>A0A2M6WDM4_9BACT</name>
<dbReference type="InterPro" id="IPR001482">
    <property type="entry name" value="T2SS/T4SS_dom"/>
</dbReference>
<dbReference type="InterPro" id="IPR037257">
    <property type="entry name" value="T2SS_E_N_sf"/>
</dbReference>
<evidence type="ECO:0000259" key="5">
    <source>
        <dbReference type="PROSITE" id="PS00662"/>
    </source>
</evidence>
<evidence type="ECO:0000256" key="2">
    <source>
        <dbReference type="ARBA" id="ARBA00022741"/>
    </source>
</evidence>
<evidence type="ECO:0000256" key="3">
    <source>
        <dbReference type="ARBA" id="ARBA00022840"/>
    </source>
</evidence>
<dbReference type="Pfam" id="PF00437">
    <property type="entry name" value="T2SSE"/>
    <property type="match status" value="1"/>
</dbReference>
<comment type="caution">
    <text evidence="6">The sequence shown here is derived from an EMBL/GenBank/DDBJ whole genome shotgun (WGS) entry which is preliminary data.</text>
</comment>
<keyword evidence="2" id="KW-0547">Nucleotide-binding</keyword>
<evidence type="ECO:0000256" key="4">
    <source>
        <dbReference type="SAM" id="MobiDB-lite"/>
    </source>
</evidence>
<dbReference type="AlphaFoldDB" id="A0A2M6WDM4"/>
<dbReference type="SUPFAM" id="SSF160246">
    <property type="entry name" value="EspE N-terminal domain-like"/>
    <property type="match status" value="1"/>
</dbReference>
<sequence length="585" mass="65117">MPEFDDSKQLSKIARLRAKEEEELARILSQKYGVGYLDLTRISINTDALRLIKEEDARANEVAAFYKVGKKLSLAVRAPEKPEVRRVVKQLEELGYTVQLFMVSRASLERAWDRYADISFATRSEAGILDIAGDEVAEMVKRLGNLADVKNEIHETLTEKRAYRISRIVEVVMAGALSLHASDVHIEPEDGKIRLRFRIDGVLTDILDFDQKTYELILSRIKLLSGLKLNIKNAAQDGRFSIQIQGTEIEIRTSMLPGAYGESIVMRLLDPSTLTVNMEELGIEPKLLSVLAEEISRPNGMILNTGPTGSGKTTTLYSFLRRVHRPEIKIITIEDPVEYHLEGIVQTQVDKKNYTFASGLRSALRQDPDVIMVGEIRDEDVASTAIHAALTGHLVFSTLHTNNAAGTFPRLIDLGVNPKIIGSAVNVAMAQRLVRKLRPDAREKVPLEGRDKEIVDTVLASIVDRSLIPENTTHMFIPTEEDIGPDAYSGRIGVFEAIIVDEEIEHLIAENPSEREIRRAASKQGLLTLEQDGVLKVLQGITSMAELRRVIDLEGQDAMLGDGTPRAGKSTEQQKNPEHNPLNNT</sequence>
<dbReference type="PANTHER" id="PTHR30258">
    <property type="entry name" value="TYPE II SECRETION SYSTEM PROTEIN GSPE-RELATED"/>
    <property type="match status" value="1"/>
</dbReference>
<feature type="region of interest" description="Disordered" evidence="4">
    <location>
        <begin position="558"/>
        <end position="585"/>
    </location>
</feature>
<dbReference type="Gene3D" id="3.30.450.90">
    <property type="match status" value="1"/>
</dbReference>
<evidence type="ECO:0000256" key="1">
    <source>
        <dbReference type="ARBA" id="ARBA00006611"/>
    </source>
</evidence>
<reference evidence="7" key="1">
    <citation type="submission" date="2017-09" db="EMBL/GenBank/DDBJ databases">
        <title>Depth-based differentiation of microbial function through sediment-hosted aquifers and enrichment of novel symbionts in the deep terrestrial subsurface.</title>
        <authorList>
            <person name="Probst A.J."/>
            <person name="Ladd B."/>
            <person name="Jarett J.K."/>
            <person name="Geller-Mcgrath D.E."/>
            <person name="Sieber C.M.K."/>
            <person name="Emerson J.B."/>
            <person name="Anantharaman K."/>
            <person name="Thomas B.C."/>
            <person name="Malmstrom R."/>
            <person name="Stieglmeier M."/>
            <person name="Klingl A."/>
            <person name="Woyke T."/>
            <person name="Ryan C.M."/>
            <person name="Banfield J.F."/>
        </authorList>
    </citation>
    <scope>NUCLEOTIDE SEQUENCE [LARGE SCALE GENOMIC DNA]</scope>
</reference>
<dbReference type="PANTHER" id="PTHR30258:SF1">
    <property type="entry name" value="PROTEIN TRANSPORT PROTEIN HOFB HOMOLOG"/>
    <property type="match status" value="1"/>
</dbReference>
<dbReference type="CDD" id="cd01129">
    <property type="entry name" value="PulE-GspE-like"/>
    <property type="match status" value="1"/>
</dbReference>
<keyword evidence="3" id="KW-0067">ATP-binding</keyword>
<dbReference type="PROSITE" id="PS00662">
    <property type="entry name" value="T2SP_E"/>
    <property type="match status" value="1"/>
</dbReference>
<dbReference type="GO" id="GO:0005524">
    <property type="term" value="F:ATP binding"/>
    <property type="evidence" value="ECO:0007669"/>
    <property type="project" value="UniProtKB-KW"/>
</dbReference>
<proteinExistence type="inferred from homology"/>
<dbReference type="Proteomes" id="UP000228809">
    <property type="component" value="Unassembled WGS sequence"/>
</dbReference>
<dbReference type="EMBL" id="PFBJ01000020">
    <property type="protein sequence ID" value="PIT90844.1"/>
    <property type="molecule type" value="Genomic_DNA"/>
</dbReference>
<organism evidence="6 7">
    <name type="scientific">Candidatus Kaiserbacteria bacterium CG10_big_fil_rev_8_21_14_0_10_49_17</name>
    <dbReference type="NCBI Taxonomy" id="1974609"/>
    <lineage>
        <taxon>Bacteria</taxon>
        <taxon>Candidatus Kaiseribacteriota</taxon>
    </lineage>
</organism>
<comment type="similarity">
    <text evidence="1">Belongs to the GSP E family.</text>
</comment>
<gene>
    <name evidence="6" type="ORF">COU17_03570</name>
</gene>
<dbReference type="GO" id="GO:0016887">
    <property type="term" value="F:ATP hydrolysis activity"/>
    <property type="evidence" value="ECO:0007669"/>
    <property type="project" value="TreeGrafter"/>
</dbReference>
<evidence type="ECO:0000313" key="6">
    <source>
        <dbReference type="EMBL" id="PIT90844.1"/>
    </source>
</evidence>
<dbReference type="InterPro" id="IPR007831">
    <property type="entry name" value="T2SS_GspE_N"/>
</dbReference>
<feature type="domain" description="Bacterial type II secretion system protein E" evidence="5">
    <location>
        <begin position="364"/>
        <end position="378"/>
    </location>
</feature>
<dbReference type="Pfam" id="PF05157">
    <property type="entry name" value="MshEN"/>
    <property type="match status" value="1"/>
</dbReference>
<dbReference type="InterPro" id="IPR027417">
    <property type="entry name" value="P-loop_NTPase"/>
</dbReference>
<dbReference type="Gene3D" id="3.40.50.300">
    <property type="entry name" value="P-loop containing nucleotide triphosphate hydrolases"/>
    <property type="match status" value="1"/>
</dbReference>
<evidence type="ECO:0000313" key="7">
    <source>
        <dbReference type="Proteomes" id="UP000228809"/>
    </source>
</evidence>
<protein>
    <recommendedName>
        <fullName evidence="5">Bacterial type II secretion system protein E domain-containing protein</fullName>
    </recommendedName>
</protein>
<dbReference type="GO" id="GO:0005886">
    <property type="term" value="C:plasma membrane"/>
    <property type="evidence" value="ECO:0007669"/>
    <property type="project" value="TreeGrafter"/>
</dbReference>
<dbReference type="SUPFAM" id="SSF52540">
    <property type="entry name" value="P-loop containing nucleoside triphosphate hydrolases"/>
    <property type="match status" value="1"/>
</dbReference>
<accession>A0A2M6WDM4</accession>